<feature type="domain" description="PDZ" evidence="6">
    <location>
        <begin position="308"/>
        <end position="410"/>
    </location>
</feature>
<evidence type="ECO:0000313" key="8">
    <source>
        <dbReference type="Proteomes" id="UP000007954"/>
    </source>
</evidence>
<keyword evidence="7" id="KW-0482">Metalloprotease</keyword>
<dbReference type="OrthoDB" id="15212at2157"/>
<accession>G0LG74</accession>
<organism evidence="7 8">
    <name type="scientific">Haloquadratum walsbyi (strain DSM 16854 / JCM 12705 / C23)</name>
    <dbReference type="NCBI Taxonomy" id="768065"/>
    <lineage>
        <taxon>Archaea</taxon>
        <taxon>Methanobacteriati</taxon>
        <taxon>Methanobacteriota</taxon>
        <taxon>Stenosarchaea group</taxon>
        <taxon>Halobacteria</taxon>
        <taxon>Halobacteriales</taxon>
        <taxon>Haloferacaceae</taxon>
        <taxon>Haloquadratum</taxon>
    </lineage>
</organism>
<dbReference type="SMART" id="SM00228">
    <property type="entry name" value="PDZ"/>
    <property type="match status" value="2"/>
</dbReference>
<dbReference type="PANTHER" id="PTHR13325">
    <property type="entry name" value="PROTEASE M50 MEMBRANE-BOUND TRANSCRIPTION FACTOR SITE 2 PROTEASE"/>
    <property type="match status" value="1"/>
</dbReference>
<keyword evidence="7" id="KW-0645">Protease</keyword>
<keyword evidence="2 5" id="KW-0812">Transmembrane</keyword>
<dbReference type="GO" id="GO:0031293">
    <property type="term" value="P:membrane protein intracellular domain proteolysis"/>
    <property type="evidence" value="ECO:0007669"/>
    <property type="project" value="TreeGrafter"/>
</dbReference>
<dbReference type="CDD" id="cd06159">
    <property type="entry name" value="S2P-M50_PDZ_Arch"/>
    <property type="match status" value="1"/>
</dbReference>
<dbReference type="GO" id="GO:0012505">
    <property type="term" value="C:endomembrane system"/>
    <property type="evidence" value="ECO:0007669"/>
    <property type="project" value="UniProtKB-SubCell"/>
</dbReference>
<dbReference type="InterPro" id="IPR001478">
    <property type="entry name" value="PDZ"/>
</dbReference>
<protein>
    <submittedName>
        <fullName evidence="7">M50 family metalloprotease</fullName>
        <ecNumber evidence="7">3.4.24.-</ecNumber>
    </submittedName>
</protein>
<dbReference type="InterPro" id="IPR041489">
    <property type="entry name" value="PDZ_6"/>
</dbReference>
<feature type="transmembrane region" description="Helical" evidence="5">
    <location>
        <begin position="580"/>
        <end position="601"/>
    </location>
</feature>
<keyword evidence="3 5" id="KW-1133">Transmembrane helix</keyword>
<dbReference type="Gene3D" id="2.30.42.10">
    <property type="match status" value="2"/>
</dbReference>
<dbReference type="InterPro" id="IPR001193">
    <property type="entry name" value="MBTPS2"/>
</dbReference>
<dbReference type="RefSeq" id="WP_014555033.1">
    <property type="nucleotide sequence ID" value="NC_017459.1"/>
</dbReference>
<dbReference type="GO" id="GO:0004222">
    <property type="term" value="F:metalloendopeptidase activity"/>
    <property type="evidence" value="ECO:0007669"/>
    <property type="project" value="InterPro"/>
</dbReference>
<dbReference type="GO" id="GO:0005737">
    <property type="term" value="C:cytoplasm"/>
    <property type="evidence" value="ECO:0007669"/>
    <property type="project" value="TreeGrafter"/>
</dbReference>
<dbReference type="Proteomes" id="UP000007954">
    <property type="component" value="Chromosome"/>
</dbReference>
<dbReference type="AlphaFoldDB" id="G0LG74"/>
<sequence>MNTLLWVLVGLAAYSAGTFFLSQRGLLPKFVQVQGPFTTIHTQRGREFIEWIAQPKRFWRAWTNFGVGTALVIMVGMFAFLLIQGISILQNPPAPSAVNQPENFLVIPGVNDFLPLSVAPEIIFGLLVGLVVHEGGHGILCRVEGIEIESMGVFLLTIIPLGAFVEPDEESERFASRGGRTRMFAAGVTNNFAITIIAFVLLFGPIIGSITVAPGLAVSGAYDESPAATAGIEQGDRITTVAGTPISNESELNNILSERSNREITVKINDGTSAAKRESQTLTVERELIVAGSVGGNPADINVDAEGDPIGVETVNGTAVYTQAGFANAVGTDRFIELTTTRGTTTIPAGAYLTRVASDGPLAQAGVPSNPGVIVTAIDGQRVVSSNELTAVLDTTQPGEEVMVEAVVSGERKEYSVRLGENPQDGSGFLGVNIFPGTSGLLLTDFGAQSYPAGTYLELLGGEGGPGAIGLSGTIADSPLGAVYVSLVLPLASVVLGIPNFPGFTGAVHNFYAITGPLEPIGSGVFLIANIAFWTAWINLQLGIFNFIPGHPLDGGRILRTSAEAVVSRLPLPASGKRRLVRTITTSVGIIMLLSLLLLVFGPTVLSG</sequence>
<dbReference type="PANTHER" id="PTHR13325:SF3">
    <property type="entry name" value="MEMBRANE-BOUND TRANSCRIPTION FACTOR SITE-2 PROTEASE"/>
    <property type="match status" value="1"/>
</dbReference>
<dbReference type="KEGG" id="hwc:Hqrw_1124"/>
<evidence type="ECO:0000256" key="1">
    <source>
        <dbReference type="ARBA" id="ARBA00004127"/>
    </source>
</evidence>
<feature type="domain" description="PDZ" evidence="6">
    <location>
        <begin position="204"/>
        <end position="272"/>
    </location>
</feature>
<gene>
    <name evidence="7" type="ordered locus">Hqrw_1124</name>
</gene>
<dbReference type="InterPro" id="IPR036034">
    <property type="entry name" value="PDZ_sf"/>
</dbReference>
<dbReference type="PRINTS" id="PR01000">
    <property type="entry name" value="SREBPS2PTASE"/>
</dbReference>
<dbReference type="Pfam" id="PF17820">
    <property type="entry name" value="PDZ_6"/>
    <property type="match status" value="1"/>
</dbReference>
<evidence type="ECO:0000256" key="2">
    <source>
        <dbReference type="ARBA" id="ARBA00022692"/>
    </source>
</evidence>
<dbReference type="EMBL" id="FR746099">
    <property type="protein sequence ID" value="CCC39094.1"/>
    <property type="molecule type" value="Genomic_DNA"/>
</dbReference>
<dbReference type="HOGENOM" id="CLU_042134_1_0_2"/>
<feature type="transmembrane region" description="Helical" evidence="5">
    <location>
        <begin position="61"/>
        <end position="83"/>
    </location>
</feature>
<comment type="subcellular location">
    <subcellularLocation>
        <location evidence="1">Endomembrane system</location>
        <topology evidence="1">Multi-pass membrane protein</topology>
    </subcellularLocation>
</comment>
<dbReference type="EC" id="3.4.24.-" evidence="7"/>
<evidence type="ECO:0000313" key="7">
    <source>
        <dbReference type="EMBL" id="CCC39094.1"/>
    </source>
</evidence>
<reference evidence="7 8" key="1">
    <citation type="journal article" date="2011" name="PLoS ONE">
        <title>Haloquadratum walsbyi: limited diversity in a global pond.</title>
        <authorList>
            <person name="Dyall-Smith M."/>
            <person name="Pfeiffer F."/>
            <person name="Klee K."/>
            <person name="Palm P."/>
            <person name="Gross K."/>
            <person name="Schuster S.C."/>
            <person name="Rampp M."/>
            <person name="Oesterhelt D."/>
        </authorList>
    </citation>
    <scope>NUCLEOTIDE SEQUENCE [LARGE SCALE GENOMIC DNA]</scope>
    <source>
        <strain evidence="8">DSM 16854 / JCM 12705 / C23</strain>
    </source>
</reference>
<evidence type="ECO:0000256" key="4">
    <source>
        <dbReference type="ARBA" id="ARBA00023136"/>
    </source>
</evidence>
<dbReference type="SUPFAM" id="SSF50156">
    <property type="entry name" value="PDZ domain-like"/>
    <property type="match status" value="2"/>
</dbReference>
<dbReference type="Pfam" id="PF02163">
    <property type="entry name" value="Peptidase_M50"/>
    <property type="match status" value="1"/>
</dbReference>
<evidence type="ECO:0000256" key="5">
    <source>
        <dbReference type="SAM" id="Phobius"/>
    </source>
</evidence>
<name>G0LG74_HALWC</name>
<keyword evidence="4 5" id="KW-0472">Membrane</keyword>
<feature type="transmembrane region" description="Helical" evidence="5">
    <location>
        <begin position="183"/>
        <end position="207"/>
    </location>
</feature>
<evidence type="ECO:0000256" key="3">
    <source>
        <dbReference type="ARBA" id="ARBA00022989"/>
    </source>
</evidence>
<keyword evidence="7" id="KW-0378">Hydrolase</keyword>
<evidence type="ECO:0000259" key="6">
    <source>
        <dbReference type="SMART" id="SM00228"/>
    </source>
</evidence>
<dbReference type="InterPro" id="IPR008915">
    <property type="entry name" value="Peptidase_M50"/>
</dbReference>
<feature type="transmembrane region" description="Helical" evidence="5">
    <location>
        <begin position="525"/>
        <end position="548"/>
    </location>
</feature>
<proteinExistence type="predicted"/>
<dbReference type="GeneID" id="12445739"/>
<dbReference type="GO" id="GO:0016020">
    <property type="term" value="C:membrane"/>
    <property type="evidence" value="ECO:0007669"/>
    <property type="project" value="InterPro"/>
</dbReference>